<feature type="signal peptide" evidence="1">
    <location>
        <begin position="1"/>
        <end position="25"/>
    </location>
</feature>
<reference evidence="3" key="1">
    <citation type="submission" date="2021-01" db="EMBL/GenBank/DDBJ databases">
        <authorList>
            <person name="Corre E."/>
            <person name="Pelletier E."/>
            <person name="Niang G."/>
            <person name="Scheremetjew M."/>
            <person name="Finn R."/>
            <person name="Kale V."/>
            <person name="Holt S."/>
            <person name="Cochrane G."/>
            <person name="Meng A."/>
            <person name="Brown T."/>
            <person name="Cohen L."/>
        </authorList>
    </citation>
    <scope>NUCLEOTIDE SEQUENCE</scope>
    <source>
        <strain evidence="3">MM31A-1</strain>
    </source>
</reference>
<evidence type="ECO:0000256" key="1">
    <source>
        <dbReference type="SAM" id="SignalP"/>
    </source>
</evidence>
<dbReference type="Gene3D" id="3.30.1390.10">
    <property type="match status" value="1"/>
</dbReference>
<accession>A0A7S3Q6S1</accession>
<dbReference type="InterPro" id="IPR003769">
    <property type="entry name" value="ClpS_core"/>
</dbReference>
<dbReference type="PANTHER" id="PTHR33473">
    <property type="entry name" value="ATP-DEPENDENT CLP PROTEASE ADAPTER PROTEIN CLPS1, CHLOROPLASTIC"/>
    <property type="match status" value="1"/>
</dbReference>
<proteinExistence type="predicted"/>
<dbReference type="EMBL" id="HBIO01016362">
    <property type="protein sequence ID" value="CAE0467745.1"/>
    <property type="molecule type" value="Transcribed_RNA"/>
</dbReference>
<evidence type="ECO:0000259" key="2">
    <source>
        <dbReference type="Pfam" id="PF02617"/>
    </source>
</evidence>
<dbReference type="InterPro" id="IPR014719">
    <property type="entry name" value="Ribosomal_bL12_C/ClpS-like"/>
</dbReference>
<gene>
    <name evidence="3" type="ORF">CDEB00056_LOCUS12598</name>
</gene>
<dbReference type="GO" id="GO:0030163">
    <property type="term" value="P:protein catabolic process"/>
    <property type="evidence" value="ECO:0007669"/>
    <property type="project" value="InterPro"/>
</dbReference>
<protein>
    <recommendedName>
        <fullName evidence="2">Adaptor protein ClpS core domain-containing protein</fullName>
    </recommendedName>
</protein>
<dbReference type="PANTHER" id="PTHR33473:SF17">
    <property type="entry name" value="ATP-DEPENDENT CLP PROTEASE ADAPTER PROTEIN CLPS1, CHLOROPLASTIC"/>
    <property type="match status" value="1"/>
</dbReference>
<keyword evidence="1" id="KW-0732">Signal</keyword>
<dbReference type="GO" id="GO:0006508">
    <property type="term" value="P:proteolysis"/>
    <property type="evidence" value="ECO:0007669"/>
    <property type="project" value="InterPro"/>
</dbReference>
<organism evidence="3">
    <name type="scientific">Chaetoceros debilis</name>
    <dbReference type="NCBI Taxonomy" id="122233"/>
    <lineage>
        <taxon>Eukaryota</taxon>
        <taxon>Sar</taxon>
        <taxon>Stramenopiles</taxon>
        <taxon>Ochrophyta</taxon>
        <taxon>Bacillariophyta</taxon>
        <taxon>Coscinodiscophyceae</taxon>
        <taxon>Chaetocerotophycidae</taxon>
        <taxon>Chaetocerotales</taxon>
        <taxon>Chaetocerotaceae</taxon>
        <taxon>Chaetoceros</taxon>
    </lineage>
</organism>
<dbReference type="InterPro" id="IPR022935">
    <property type="entry name" value="ClpS"/>
</dbReference>
<sequence length="174" mass="18721">MTSLSSLLTFAIVGLFAMSMGGVSSFASAFAPSLSSSHSRTSLAFSPAAMVVPTTPMNTCLFASTGAGAGAGADTLEKPSIKKSNEEKVESKPNNSKGWAVRLYNDPMNKREFVARCLTEICSLSDGAAFQCMMQAHQNGRSVIGNYHREMAEFYRDQLTEQGLMIDMIPLDDE</sequence>
<evidence type="ECO:0000313" key="3">
    <source>
        <dbReference type="EMBL" id="CAE0467745.1"/>
    </source>
</evidence>
<dbReference type="Pfam" id="PF02617">
    <property type="entry name" value="ClpS"/>
    <property type="match status" value="1"/>
</dbReference>
<feature type="domain" description="Adaptor protein ClpS core" evidence="2">
    <location>
        <begin position="96"/>
        <end position="162"/>
    </location>
</feature>
<dbReference type="SUPFAM" id="SSF54736">
    <property type="entry name" value="ClpS-like"/>
    <property type="match status" value="1"/>
</dbReference>
<dbReference type="AlphaFoldDB" id="A0A7S3Q6S1"/>
<name>A0A7S3Q6S1_9STRA</name>
<feature type="chain" id="PRO_5030588241" description="Adaptor protein ClpS core domain-containing protein" evidence="1">
    <location>
        <begin position="26"/>
        <end position="174"/>
    </location>
</feature>